<dbReference type="SUPFAM" id="SSF81452">
    <property type="entry name" value="Cytochrome c oxidase subunit III-like"/>
    <property type="match status" value="1"/>
</dbReference>
<dbReference type="EMBL" id="NEXE01000036">
    <property type="protein sequence ID" value="PSN91070.1"/>
    <property type="molecule type" value="Genomic_DNA"/>
</dbReference>
<keyword evidence="2 5" id="KW-0812">Transmembrane</keyword>
<evidence type="ECO:0000256" key="6">
    <source>
        <dbReference type="SAM" id="Phobius"/>
    </source>
</evidence>
<dbReference type="PANTHER" id="PTHR10422">
    <property type="entry name" value="CYTOCHROME C OXIDASE SUBUNIT 1"/>
    <property type="match status" value="1"/>
</dbReference>
<dbReference type="GO" id="GO:0009060">
    <property type="term" value="P:aerobic respiration"/>
    <property type="evidence" value="ECO:0007669"/>
    <property type="project" value="InterPro"/>
</dbReference>
<dbReference type="InterPro" id="IPR023616">
    <property type="entry name" value="Cyt_c_oxase-like_su1_dom"/>
</dbReference>
<feature type="transmembrane region" description="Helical" evidence="6">
    <location>
        <begin position="388"/>
        <end position="411"/>
    </location>
</feature>
<evidence type="ECO:0000259" key="7">
    <source>
        <dbReference type="PROSITE" id="PS50253"/>
    </source>
</evidence>
<feature type="transmembrane region" description="Helical" evidence="6">
    <location>
        <begin position="267"/>
        <end position="285"/>
    </location>
</feature>
<feature type="transmembrane region" description="Helical" evidence="6">
    <location>
        <begin position="328"/>
        <end position="347"/>
    </location>
</feature>
<comment type="similarity">
    <text evidence="5">Belongs to the heme-copper respiratory oxidase family.</text>
</comment>
<feature type="transmembrane region" description="Helical" evidence="6">
    <location>
        <begin position="356"/>
        <end position="376"/>
    </location>
</feature>
<name>A0A2R6AXF9_9ARCH</name>
<dbReference type="InterPro" id="IPR035973">
    <property type="entry name" value="Cyt_c_oxidase_su3-like_sf"/>
</dbReference>
<comment type="subcellular location">
    <subcellularLocation>
        <location evidence="1">Membrane</location>
        <topology evidence="1">Multi-pass membrane protein</topology>
    </subcellularLocation>
</comment>
<feature type="transmembrane region" description="Helical" evidence="6">
    <location>
        <begin position="52"/>
        <end position="71"/>
    </location>
</feature>
<feature type="domain" description="Cytochrome oxidase subunit I profile" evidence="8">
    <location>
        <begin position="82"/>
        <end position="602"/>
    </location>
</feature>
<dbReference type="PROSITE" id="PS50253">
    <property type="entry name" value="COX3"/>
    <property type="match status" value="1"/>
</dbReference>
<dbReference type="GO" id="GO:0020037">
    <property type="term" value="F:heme binding"/>
    <property type="evidence" value="ECO:0007669"/>
    <property type="project" value="InterPro"/>
</dbReference>
<gene>
    <name evidence="9" type="ORF">B9Q03_05110</name>
</gene>
<organism evidence="9 10">
    <name type="scientific">Candidatus Marsarchaeota G2 archaeon OSP_D</name>
    <dbReference type="NCBI Taxonomy" id="1978157"/>
    <lineage>
        <taxon>Archaea</taxon>
        <taxon>Candidatus Marsarchaeota</taxon>
        <taxon>Candidatus Marsarchaeota group 2</taxon>
    </lineage>
</organism>
<dbReference type="Proteomes" id="UP000240322">
    <property type="component" value="Unassembled WGS sequence"/>
</dbReference>
<evidence type="ECO:0000313" key="9">
    <source>
        <dbReference type="EMBL" id="PSN91070.1"/>
    </source>
</evidence>
<dbReference type="PANTHER" id="PTHR10422:SF18">
    <property type="entry name" value="CYTOCHROME C OXIDASE SUBUNIT 1"/>
    <property type="match status" value="1"/>
</dbReference>
<evidence type="ECO:0008006" key="11">
    <source>
        <dbReference type="Google" id="ProtNLM"/>
    </source>
</evidence>
<dbReference type="GO" id="GO:0015990">
    <property type="term" value="P:electron transport coupled proton transport"/>
    <property type="evidence" value="ECO:0007669"/>
    <property type="project" value="TreeGrafter"/>
</dbReference>
<feature type="transmembrane region" description="Helical" evidence="6">
    <location>
        <begin position="755"/>
        <end position="776"/>
    </location>
</feature>
<accession>A0A2R6AXF9</accession>
<dbReference type="GO" id="GO:0004129">
    <property type="term" value="F:cytochrome-c oxidase activity"/>
    <property type="evidence" value="ECO:0007669"/>
    <property type="project" value="InterPro"/>
</dbReference>
<feature type="transmembrane region" description="Helical" evidence="6">
    <location>
        <begin position="143"/>
        <end position="164"/>
    </location>
</feature>
<dbReference type="Pfam" id="PF00510">
    <property type="entry name" value="COX3"/>
    <property type="match status" value="1"/>
</dbReference>
<dbReference type="InterPro" id="IPR036927">
    <property type="entry name" value="Cyt_c_oxase-like_su1_sf"/>
</dbReference>
<feature type="transmembrane region" description="Helical" evidence="6">
    <location>
        <begin position="647"/>
        <end position="666"/>
    </location>
</feature>
<dbReference type="AlphaFoldDB" id="A0A2R6AXF9"/>
<dbReference type="InterPro" id="IPR023615">
    <property type="entry name" value="Cyt_c_Oxase_su1_BS"/>
</dbReference>
<reference evidence="9 10" key="1">
    <citation type="submission" date="2017-04" db="EMBL/GenBank/DDBJ databases">
        <title>Novel microbial lineages endemic to geothermal iron-oxide mats fill important gaps in the evolutionary history of Archaea.</title>
        <authorList>
            <person name="Jay Z.J."/>
            <person name="Beam J.P."/>
            <person name="Dlakic M."/>
            <person name="Rusch D.B."/>
            <person name="Kozubal M.A."/>
            <person name="Inskeep W.P."/>
        </authorList>
    </citation>
    <scope>NUCLEOTIDE SEQUENCE [LARGE SCALE GENOMIC DNA]</scope>
    <source>
        <strain evidence="9">OSP_D</strain>
    </source>
</reference>
<keyword evidence="3 6" id="KW-1133">Transmembrane helix</keyword>
<feature type="transmembrane region" description="Helical" evidence="6">
    <location>
        <begin position="423"/>
        <end position="444"/>
    </location>
</feature>
<dbReference type="Gene3D" id="1.20.210.10">
    <property type="entry name" value="Cytochrome c oxidase-like, subunit I domain"/>
    <property type="match status" value="1"/>
</dbReference>
<dbReference type="PROSITE" id="PS50855">
    <property type="entry name" value="COX1"/>
    <property type="match status" value="1"/>
</dbReference>
<feature type="transmembrane region" description="Helical" evidence="6">
    <location>
        <begin position="185"/>
        <end position="203"/>
    </location>
</feature>
<evidence type="ECO:0000256" key="2">
    <source>
        <dbReference type="ARBA" id="ARBA00022692"/>
    </source>
</evidence>
<feature type="transmembrane region" description="Helical" evidence="6">
    <location>
        <begin position="493"/>
        <end position="516"/>
    </location>
</feature>
<sequence>MIYKSKMGEEELAPVVKSRPSSQTAFYAILAVLVVATAVLVDLNYGTPAERLVFSEVVIIWGALLLLYFIFNRPFITTSERFRKTESWVKRWLYTTNHKDIGILYIVTALFYAFVGGMLAEFMRTQLAVPENHFLNPLEYNEAVSIHGLVMIFWFLSPLAFGFANYFVPLQIKAKDLAFPRLNALSYWTYAFSGLLVVLAFFLPGGDINGGWTLYSPLTSNTFMPGPGPTLGFAGFTLLIGSITISSINFIVTLVAERGPGVTWSKIPMFTWFILFTVVQMLFAFPDLLSGMFMLIADRLAGTIFFTSTAGGALLWDNIFWFFGHPEVYIVLLPAFGAICEVLPVFARKRLFGKNAILVATFALVVPFSFLVWGHHMFTTPIPPTEKMAFMVSTMGISLPFDVIVIAWLITITGGSLRLKTPFLFALASIVVFIIGGIAGVFLASVPLDMLFRGSYFVVAHFHYVMVGASVFGLFAAFYYWFPKMTGRMYNEFLGKLHFALSMISFNLLYFPMYFLMDMPRRIVTYNVPSWTLPNLLATIGGYIFGAVQFILVANFIQSMRNGAPAPANPWDADTPEWEPEQVLEEVNGGFTTPAKITPSLGLGVGNSPPIAKAPAVDALRSGQQAATTTQVGPNVVVRHHVSTRPIVLSGGISIALLGLAMLQYAYLGLPILAIGATIAVMSIVGWAWDDMNSVFRIPEGITEKWPFTQVSRLKLGMWSLIFSDVILFATILTGDAYIRINSPTWPAPNTLHPIVLGTISTFILLSSSPAAYMALDSIRKGSTRGMLSWLGVTLALGSIFDGFEFYEWWQLFSQNMYPSTSNALTTYFFTVGIHATHVLIGLLVMVYLIIKGLRGGFTKSNHEAVEMFGIYWSFVDALWVFIFAFFFLL</sequence>
<dbReference type="Gene3D" id="1.20.120.80">
    <property type="entry name" value="Cytochrome c oxidase, subunit III, four-helix bundle"/>
    <property type="match status" value="1"/>
</dbReference>
<dbReference type="InterPro" id="IPR013833">
    <property type="entry name" value="Cyt_c_oxidase_su3_a-hlx"/>
</dbReference>
<feature type="transmembrane region" description="Helical" evidence="6">
    <location>
        <begin position="871"/>
        <end position="889"/>
    </location>
</feature>
<evidence type="ECO:0000256" key="4">
    <source>
        <dbReference type="ARBA" id="ARBA00023136"/>
    </source>
</evidence>
<dbReference type="InterPro" id="IPR000298">
    <property type="entry name" value="Cyt_c_oxidase-like_su3"/>
</dbReference>
<feature type="transmembrane region" description="Helical" evidence="6">
    <location>
        <begin position="827"/>
        <end position="851"/>
    </location>
</feature>
<dbReference type="GO" id="GO:0022904">
    <property type="term" value="P:respiratory electron transport chain"/>
    <property type="evidence" value="ECO:0007669"/>
    <property type="project" value="InterPro"/>
</dbReference>
<dbReference type="InterPro" id="IPR000883">
    <property type="entry name" value="Cyt_C_Oxase_1"/>
</dbReference>
<feature type="transmembrane region" description="Helical" evidence="6">
    <location>
        <begin position="716"/>
        <end position="735"/>
    </location>
</feature>
<protein>
    <recommendedName>
        <fullName evidence="11">Cytochrome C oxidase subunit I</fullName>
    </recommendedName>
</protein>
<dbReference type="CDD" id="cd00386">
    <property type="entry name" value="Heme_Cu_Oxidase_III_like"/>
    <property type="match status" value="1"/>
</dbReference>
<dbReference type="PRINTS" id="PR01165">
    <property type="entry name" value="CYCOXIDASEI"/>
</dbReference>
<keyword evidence="5" id="KW-0679">Respiratory chain</keyword>
<evidence type="ECO:0000256" key="5">
    <source>
        <dbReference type="RuleBase" id="RU000370"/>
    </source>
</evidence>
<dbReference type="PROSITE" id="PS00077">
    <property type="entry name" value="COX1_CUB"/>
    <property type="match status" value="1"/>
</dbReference>
<evidence type="ECO:0000256" key="1">
    <source>
        <dbReference type="ARBA" id="ARBA00004141"/>
    </source>
</evidence>
<evidence type="ECO:0000313" key="10">
    <source>
        <dbReference type="Proteomes" id="UP000240322"/>
    </source>
</evidence>
<feature type="transmembrane region" description="Helical" evidence="6">
    <location>
        <begin position="25"/>
        <end position="46"/>
    </location>
</feature>
<feature type="transmembrane region" description="Helical" evidence="6">
    <location>
        <begin position="536"/>
        <end position="557"/>
    </location>
</feature>
<comment type="caution">
    <text evidence="9">The sequence shown here is derived from an EMBL/GenBank/DDBJ whole genome shotgun (WGS) entry which is preliminary data.</text>
</comment>
<keyword evidence="5" id="KW-0813">Transport</keyword>
<feature type="transmembrane region" description="Helical" evidence="6">
    <location>
        <begin position="101"/>
        <end position="123"/>
    </location>
</feature>
<feature type="transmembrane region" description="Helical" evidence="6">
    <location>
        <begin position="788"/>
        <end position="807"/>
    </location>
</feature>
<feature type="domain" description="Heme-copper oxidase subunit III family profile" evidence="7">
    <location>
        <begin position="643"/>
        <end position="890"/>
    </location>
</feature>
<keyword evidence="4 6" id="KW-0472">Membrane</keyword>
<keyword evidence="5" id="KW-0408">Iron</keyword>
<evidence type="ECO:0000256" key="3">
    <source>
        <dbReference type="ARBA" id="ARBA00022989"/>
    </source>
</evidence>
<keyword evidence="5" id="KW-0249">Electron transport</keyword>
<evidence type="ECO:0000259" key="8">
    <source>
        <dbReference type="PROSITE" id="PS50855"/>
    </source>
</evidence>
<feature type="transmembrane region" description="Helical" evidence="6">
    <location>
        <begin position="231"/>
        <end position="255"/>
    </location>
</feature>
<feature type="transmembrane region" description="Helical" evidence="6">
    <location>
        <begin position="672"/>
        <end position="689"/>
    </location>
</feature>
<dbReference type="Pfam" id="PF00115">
    <property type="entry name" value="COX1"/>
    <property type="match status" value="1"/>
</dbReference>
<keyword evidence="5" id="KW-0479">Metal-binding</keyword>
<dbReference type="GO" id="GO:0016020">
    <property type="term" value="C:membrane"/>
    <property type="evidence" value="ECO:0007669"/>
    <property type="project" value="UniProtKB-SubCell"/>
</dbReference>
<proteinExistence type="inferred from homology"/>
<keyword evidence="5" id="KW-0349">Heme</keyword>
<feature type="transmembrane region" description="Helical" evidence="6">
    <location>
        <begin position="456"/>
        <end position="481"/>
    </location>
</feature>
<dbReference type="SUPFAM" id="SSF81442">
    <property type="entry name" value="Cytochrome c oxidase subunit I-like"/>
    <property type="match status" value="1"/>
</dbReference>